<name>A0A5B9QMK5_9BACT</name>
<dbReference type="InterPro" id="IPR039425">
    <property type="entry name" value="RNA_pol_sigma-70-like"/>
</dbReference>
<dbReference type="GO" id="GO:0006352">
    <property type="term" value="P:DNA-templated transcription initiation"/>
    <property type="evidence" value="ECO:0007669"/>
    <property type="project" value="InterPro"/>
</dbReference>
<evidence type="ECO:0000256" key="2">
    <source>
        <dbReference type="ARBA" id="ARBA00023015"/>
    </source>
</evidence>
<keyword evidence="8" id="KW-1185">Reference proteome</keyword>
<dbReference type="Gene3D" id="1.10.1740.10">
    <property type="match status" value="1"/>
</dbReference>
<dbReference type="InterPro" id="IPR013249">
    <property type="entry name" value="RNA_pol_sigma70_r4_t2"/>
</dbReference>
<evidence type="ECO:0000256" key="3">
    <source>
        <dbReference type="ARBA" id="ARBA00023082"/>
    </source>
</evidence>
<evidence type="ECO:0000313" key="8">
    <source>
        <dbReference type="Proteomes" id="UP000325286"/>
    </source>
</evidence>
<dbReference type="InterPro" id="IPR014284">
    <property type="entry name" value="RNA_pol_sigma-70_dom"/>
</dbReference>
<dbReference type="EMBL" id="CP042914">
    <property type="protein sequence ID" value="QEG39309.1"/>
    <property type="molecule type" value="Genomic_DNA"/>
</dbReference>
<dbReference type="KEGG" id="rul:UC8_12740"/>
<comment type="similarity">
    <text evidence="1">Belongs to the sigma-70 factor family. ECF subfamily.</text>
</comment>
<dbReference type="Proteomes" id="UP000325286">
    <property type="component" value="Chromosome"/>
</dbReference>
<dbReference type="OrthoDB" id="6383365at2"/>
<dbReference type="AlphaFoldDB" id="A0A5B9QMK5"/>
<organism evidence="7 8">
    <name type="scientific">Roseimaritima ulvae</name>
    <dbReference type="NCBI Taxonomy" id="980254"/>
    <lineage>
        <taxon>Bacteria</taxon>
        <taxon>Pseudomonadati</taxon>
        <taxon>Planctomycetota</taxon>
        <taxon>Planctomycetia</taxon>
        <taxon>Pirellulales</taxon>
        <taxon>Pirellulaceae</taxon>
        <taxon>Roseimaritima</taxon>
    </lineage>
</organism>
<proteinExistence type="inferred from homology"/>
<dbReference type="InterPro" id="IPR013324">
    <property type="entry name" value="RNA_pol_sigma_r3/r4-like"/>
</dbReference>
<evidence type="ECO:0000259" key="5">
    <source>
        <dbReference type="Pfam" id="PF04542"/>
    </source>
</evidence>
<dbReference type="NCBIfam" id="TIGR02989">
    <property type="entry name" value="Sig-70_gvs1"/>
    <property type="match status" value="1"/>
</dbReference>
<dbReference type="InterPro" id="IPR014331">
    <property type="entry name" value="RNA_pol_sigma70_ECF_RHOBA"/>
</dbReference>
<dbReference type="Gene3D" id="1.10.10.10">
    <property type="entry name" value="Winged helix-like DNA-binding domain superfamily/Winged helix DNA-binding domain"/>
    <property type="match status" value="1"/>
</dbReference>
<dbReference type="SUPFAM" id="SSF88946">
    <property type="entry name" value="Sigma2 domain of RNA polymerase sigma factors"/>
    <property type="match status" value="1"/>
</dbReference>
<dbReference type="InterPro" id="IPR013325">
    <property type="entry name" value="RNA_pol_sigma_r2"/>
</dbReference>
<feature type="domain" description="RNA polymerase sigma-70 region 2" evidence="5">
    <location>
        <begin position="15"/>
        <end position="82"/>
    </location>
</feature>
<dbReference type="Pfam" id="PF04542">
    <property type="entry name" value="Sigma70_r2"/>
    <property type="match status" value="1"/>
</dbReference>
<dbReference type="RefSeq" id="WP_068138671.1">
    <property type="nucleotide sequence ID" value="NZ_CP042914.1"/>
</dbReference>
<dbReference type="NCBIfam" id="TIGR02937">
    <property type="entry name" value="sigma70-ECF"/>
    <property type="match status" value="1"/>
</dbReference>
<dbReference type="PANTHER" id="PTHR43133">
    <property type="entry name" value="RNA POLYMERASE ECF-TYPE SIGMA FACTO"/>
    <property type="match status" value="1"/>
</dbReference>
<protein>
    <submittedName>
        <fullName evidence="7">ECF RNA polymerase sigma factor SigL</fullName>
    </submittedName>
</protein>
<dbReference type="InterPro" id="IPR007627">
    <property type="entry name" value="RNA_pol_sigma70_r2"/>
</dbReference>
<keyword evidence="4" id="KW-0804">Transcription</keyword>
<gene>
    <name evidence="7" type="primary">sigL_2</name>
    <name evidence="7" type="ORF">UC8_12740</name>
</gene>
<dbReference type="InterPro" id="IPR036388">
    <property type="entry name" value="WH-like_DNA-bd_sf"/>
</dbReference>
<dbReference type="GO" id="GO:0016987">
    <property type="term" value="F:sigma factor activity"/>
    <property type="evidence" value="ECO:0007669"/>
    <property type="project" value="UniProtKB-KW"/>
</dbReference>
<feature type="domain" description="RNA polymerase sigma factor 70 region 4 type 2" evidence="6">
    <location>
        <begin position="111"/>
        <end position="163"/>
    </location>
</feature>
<evidence type="ECO:0000259" key="6">
    <source>
        <dbReference type="Pfam" id="PF08281"/>
    </source>
</evidence>
<evidence type="ECO:0000256" key="1">
    <source>
        <dbReference type="ARBA" id="ARBA00010641"/>
    </source>
</evidence>
<dbReference type="SUPFAM" id="SSF88659">
    <property type="entry name" value="Sigma3 and sigma4 domains of RNA polymerase sigma factors"/>
    <property type="match status" value="1"/>
</dbReference>
<evidence type="ECO:0000256" key="4">
    <source>
        <dbReference type="ARBA" id="ARBA00023163"/>
    </source>
</evidence>
<dbReference type="GO" id="GO:0003677">
    <property type="term" value="F:DNA binding"/>
    <property type="evidence" value="ECO:0007669"/>
    <property type="project" value="InterPro"/>
</dbReference>
<sequence>MEPADRDLHDQFLRLFMEHEEALRLFARSLLFSQEESREVMQEVAIVLWRKFDASLDSTSFRRWAFGVARMEVLSFRRDRARDRHIFGDDVAQLLEQTLQAEHAALQRERNALENCVDKLPAEQRDLVDTAYEPGVKKRDLARQLGCTAMALYKRLHRIRLQLIECTQRELAAEQNL</sequence>
<dbReference type="PANTHER" id="PTHR43133:SF51">
    <property type="entry name" value="RNA POLYMERASE SIGMA FACTOR"/>
    <property type="match status" value="1"/>
</dbReference>
<reference evidence="7 8" key="1">
    <citation type="submission" date="2019-08" db="EMBL/GenBank/DDBJ databases">
        <title>Deep-cultivation of Planctomycetes and their phenomic and genomic characterization uncovers novel biology.</title>
        <authorList>
            <person name="Wiegand S."/>
            <person name="Jogler M."/>
            <person name="Boedeker C."/>
            <person name="Pinto D."/>
            <person name="Vollmers J."/>
            <person name="Rivas-Marin E."/>
            <person name="Kohn T."/>
            <person name="Peeters S.H."/>
            <person name="Heuer A."/>
            <person name="Rast P."/>
            <person name="Oberbeckmann S."/>
            <person name="Bunk B."/>
            <person name="Jeske O."/>
            <person name="Meyerdierks A."/>
            <person name="Storesund J.E."/>
            <person name="Kallscheuer N."/>
            <person name="Luecker S."/>
            <person name="Lage O.M."/>
            <person name="Pohl T."/>
            <person name="Merkel B.J."/>
            <person name="Hornburger P."/>
            <person name="Mueller R.-W."/>
            <person name="Bruemmer F."/>
            <person name="Labrenz M."/>
            <person name="Spormann A.M."/>
            <person name="Op den Camp H."/>
            <person name="Overmann J."/>
            <person name="Amann R."/>
            <person name="Jetten M.S.M."/>
            <person name="Mascher T."/>
            <person name="Medema M.H."/>
            <person name="Devos D.P."/>
            <person name="Kaster A.-K."/>
            <person name="Ovreas L."/>
            <person name="Rohde M."/>
            <person name="Galperin M.Y."/>
            <person name="Jogler C."/>
        </authorList>
    </citation>
    <scope>NUCLEOTIDE SEQUENCE [LARGE SCALE GENOMIC DNA]</scope>
    <source>
        <strain evidence="7 8">UC8</strain>
    </source>
</reference>
<accession>A0A5B9QMK5</accession>
<dbReference type="Pfam" id="PF08281">
    <property type="entry name" value="Sigma70_r4_2"/>
    <property type="match status" value="1"/>
</dbReference>
<keyword evidence="3" id="KW-0731">Sigma factor</keyword>
<evidence type="ECO:0000313" key="7">
    <source>
        <dbReference type="EMBL" id="QEG39309.1"/>
    </source>
</evidence>
<keyword evidence="2" id="KW-0805">Transcription regulation</keyword>